<protein>
    <submittedName>
        <fullName evidence="1">Uncharacterized protein</fullName>
    </submittedName>
</protein>
<evidence type="ECO:0000313" key="1">
    <source>
        <dbReference type="EMBL" id="KWV58116.1"/>
    </source>
</evidence>
<comment type="caution">
    <text evidence="1">The sequence shown here is derived from an EMBL/GenBank/DDBJ whole genome shotgun (WGS) entry which is preliminary data.</text>
</comment>
<gene>
    <name evidence="1" type="ORF">AS156_35440</name>
</gene>
<name>A0A120FQ76_9BRAD</name>
<dbReference type="Proteomes" id="UP000057737">
    <property type="component" value="Unassembled WGS sequence"/>
</dbReference>
<accession>A0A120FQ76</accession>
<organism evidence="1 2">
    <name type="scientific">Bradyrhizobium macuxiense</name>
    <dbReference type="NCBI Taxonomy" id="1755647"/>
    <lineage>
        <taxon>Bacteria</taxon>
        <taxon>Pseudomonadati</taxon>
        <taxon>Pseudomonadota</taxon>
        <taxon>Alphaproteobacteria</taxon>
        <taxon>Hyphomicrobiales</taxon>
        <taxon>Nitrobacteraceae</taxon>
        <taxon>Bradyrhizobium</taxon>
    </lineage>
</organism>
<reference evidence="1 2" key="1">
    <citation type="submission" date="2015-11" db="EMBL/GenBank/DDBJ databases">
        <title>Draft Genome Sequence of the Strain BR 10303 (Bradyrhizobium sp.) isolated from nodules of Centrolobium paraense.</title>
        <authorList>
            <person name="Zelli J.E."/>
            <person name="Simoes-Araujo J.L."/>
            <person name="Barauna A.C."/>
            <person name="Silva K."/>
        </authorList>
    </citation>
    <scope>NUCLEOTIDE SEQUENCE [LARGE SCALE GENOMIC DNA]</scope>
    <source>
        <strain evidence="1 2">BR 10303</strain>
    </source>
</reference>
<dbReference type="AlphaFoldDB" id="A0A120FQ76"/>
<dbReference type="EMBL" id="LNCU01000039">
    <property type="protein sequence ID" value="KWV58116.1"/>
    <property type="molecule type" value="Genomic_DNA"/>
</dbReference>
<proteinExistence type="predicted"/>
<keyword evidence="2" id="KW-1185">Reference proteome</keyword>
<evidence type="ECO:0000313" key="2">
    <source>
        <dbReference type="Proteomes" id="UP000057737"/>
    </source>
</evidence>
<sequence>MRDALTLADRLLVNLRTPNSFAKARQGLETFKDEGNGVIYRVRFVPDLPDTDDVIDHLVQIDHVLHAGIIGYIFPSPFCFPSLPA</sequence>